<feature type="domain" description="HTH araC/xylS-type" evidence="4">
    <location>
        <begin position="188"/>
        <end position="289"/>
    </location>
</feature>
<dbReference type="PRINTS" id="PR00032">
    <property type="entry name" value="HTHARAC"/>
</dbReference>
<proteinExistence type="predicted"/>
<evidence type="ECO:0000256" key="3">
    <source>
        <dbReference type="ARBA" id="ARBA00023163"/>
    </source>
</evidence>
<dbReference type="GO" id="GO:0003700">
    <property type="term" value="F:DNA-binding transcription factor activity"/>
    <property type="evidence" value="ECO:0007669"/>
    <property type="project" value="InterPro"/>
</dbReference>
<dbReference type="InterPro" id="IPR035418">
    <property type="entry name" value="AraC-bd_2"/>
</dbReference>
<dbReference type="SUPFAM" id="SSF46689">
    <property type="entry name" value="Homeodomain-like"/>
    <property type="match status" value="1"/>
</dbReference>
<dbReference type="Pfam" id="PF12833">
    <property type="entry name" value="HTH_18"/>
    <property type="match status" value="1"/>
</dbReference>
<dbReference type="PROSITE" id="PS00041">
    <property type="entry name" value="HTH_ARAC_FAMILY_1"/>
    <property type="match status" value="1"/>
</dbReference>
<evidence type="ECO:0000313" key="6">
    <source>
        <dbReference type="Proteomes" id="UP000580517"/>
    </source>
</evidence>
<evidence type="ECO:0000313" key="5">
    <source>
        <dbReference type="EMBL" id="NYT36281.1"/>
    </source>
</evidence>
<dbReference type="Gene3D" id="1.10.10.60">
    <property type="entry name" value="Homeodomain-like"/>
    <property type="match status" value="1"/>
</dbReference>
<evidence type="ECO:0000256" key="2">
    <source>
        <dbReference type="ARBA" id="ARBA00023125"/>
    </source>
</evidence>
<evidence type="ECO:0000259" key="4">
    <source>
        <dbReference type="PROSITE" id="PS01124"/>
    </source>
</evidence>
<comment type="caution">
    <text evidence="5">The sequence shown here is derived from an EMBL/GenBank/DDBJ whole genome shotgun (WGS) entry which is preliminary data.</text>
</comment>
<sequence>MVYLDIEPAKSVPFHADGTLCALPGAAFSSVSATPIRVSRTQNLIAKDKADTLIVVIADTPLKAIQGGKEKVVDAGDAIFVRGGECSTLATERETRVTSIAVPIDSLVPLMPRVEDLSMTVISRQCDALGLFLGYVDLLRDWRETVSTEFGHMAANHLQDLVAALGRAGEPRIAPLEDRPGVRAARLRGLKAAIEKALCEPNLSLHDIAAGSGISPRYVRKLFQDEQTTFSGFVLGRRLDRARRLLGQPEHAASTIAAIAYACGFGDLSYFNRAFRRCYGMTPSEHREDAWRNRWR</sequence>
<dbReference type="PANTHER" id="PTHR46796:SF6">
    <property type="entry name" value="ARAC SUBFAMILY"/>
    <property type="match status" value="1"/>
</dbReference>
<dbReference type="SMART" id="SM00342">
    <property type="entry name" value="HTH_ARAC"/>
    <property type="match status" value="1"/>
</dbReference>
<evidence type="ECO:0000256" key="1">
    <source>
        <dbReference type="ARBA" id="ARBA00023015"/>
    </source>
</evidence>
<dbReference type="InterPro" id="IPR050204">
    <property type="entry name" value="AraC_XylS_family_regulators"/>
</dbReference>
<organism evidence="5 6">
    <name type="scientific">Allopusillimonas soli</name>
    <dbReference type="NCBI Taxonomy" id="659016"/>
    <lineage>
        <taxon>Bacteria</taxon>
        <taxon>Pseudomonadati</taxon>
        <taxon>Pseudomonadota</taxon>
        <taxon>Betaproteobacteria</taxon>
        <taxon>Burkholderiales</taxon>
        <taxon>Alcaligenaceae</taxon>
        <taxon>Allopusillimonas</taxon>
    </lineage>
</organism>
<dbReference type="Pfam" id="PF14525">
    <property type="entry name" value="AraC_binding_2"/>
    <property type="match status" value="1"/>
</dbReference>
<accession>A0A853FCK8</accession>
<dbReference type="InterPro" id="IPR018060">
    <property type="entry name" value="HTH_AraC"/>
</dbReference>
<keyword evidence="1" id="KW-0805">Transcription regulation</keyword>
<protein>
    <submittedName>
        <fullName evidence="5">AraC family transcriptional regulator</fullName>
    </submittedName>
</protein>
<dbReference type="PANTHER" id="PTHR46796">
    <property type="entry name" value="HTH-TYPE TRANSCRIPTIONAL ACTIVATOR RHAS-RELATED"/>
    <property type="match status" value="1"/>
</dbReference>
<dbReference type="EMBL" id="JACCEW010000001">
    <property type="protein sequence ID" value="NYT36281.1"/>
    <property type="molecule type" value="Genomic_DNA"/>
</dbReference>
<dbReference type="InterPro" id="IPR018062">
    <property type="entry name" value="HTH_AraC-typ_CS"/>
</dbReference>
<dbReference type="InterPro" id="IPR020449">
    <property type="entry name" value="Tscrpt_reg_AraC-type_HTH"/>
</dbReference>
<dbReference type="Proteomes" id="UP000580517">
    <property type="component" value="Unassembled WGS sequence"/>
</dbReference>
<keyword evidence="6" id="KW-1185">Reference proteome</keyword>
<reference evidence="5 6" key="1">
    <citation type="submission" date="2020-07" db="EMBL/GenBank/DDBJ databases">
        <title>Taxonomic revisions and descriptions of new bacterial species based on genomic comparisons in the high-G+C-content subgroup of the family Alcaligenaceae.</title>
        <authorList>
            <person name="Szabo A."/>
            <person name="Felfoldi T."/>
        </authorList>
    </citation>
    <scope>NUCLEOTIDE SEQUENCE [LARGE SCALE GENOMIC DNA]</scope>
    <source>
        <strain evidence="5 6">DSM 25264</strain>
    </source>
</reference>
<keyword evidence="2" id="KW-0238">DNA-binding</keyword>
<dbReference type="PROSITE" id="PS01124">
    <property type="entry name" value="HTH_ARAC_FAMILY_2"/>
    <property type="match status" value="1"/>
</dbReference>
<dbReference type="InterPro" id="IPR009057">
    <property type="entry name" value="Homeodomain-like_sf"/>
</dbReference>
<keyword evidence="3" id="KW-0804">Transcription</keyword>
<dbReference type="AlphaFoldDB" id="A0A853FCK8"/>
<gene>
    <name evidence="5" type="ORF">H0A68_05295</name>
</gene>
<name>A0A853FCK8_9BURK</name>
<dbReference type="GO" id="GO:0043565">
    <property type="term" value="F:sequence-specific DNA binding"/>
    <property type="evidence" value="ECO:0007669"/>
    <property type="project" value="InterPro"/>
</dbReference>